<evidence type="ECO:0000313" key="2">
    <source>
        <dbReference type="EMBL" id="OEE30752.1"/>
    </source>
</evidence>
<feature type="coiled-coil region" evidence="1">
    <location>
        <begin position="17"/>
        <end position="44"/>
    </location>
</feature>
<dbReference type="STRING" id="1187848.A1QO_15580"/>
<dbReference type="EMBL" id="AJYQ02000137">
    <property type="protein sequence ID" value="OEE30752.1"/>
    <property type="molecule type" value="Genomic_DNA"/>
</dbReference>
<dbReference type="Proteomes" id="UP000094741">
    <property type="component" value="Unassembled WGS sequence"/>
</dbReference>
<reference evidence="2 3" key="1">
    <citation type="journal article" date="2012" name="Science">
        <title>Ecological populations of bacteria act as socially cohesive units of antibiotic production and resistance.</title>
        <authorList>
            <person name="Cordero O.X."/>
            <person name="Wildschutte H."/>
            <person name="Kirkup B."/>
            <person name="Proehl S."/>
            <person name="Ngo L."/>
            <person name="Hussain F."/>
            <person name="Le Roux F."/>
            <person name="Mincer T."/>
            <person name="Polz M.F."/>
        </authorList>
    </citation>
    <scope>NUCLEOTIDE SEQUENCE [LARGE SCALE GENOMIC DNA]</scope>
    <source>
        <strain evidence="2 3">ZF-129</strain>
    </source>
</reference>
<dbReference type="AlphaFoldDB" id="A0A1E5BA18"/>
<keyword evidence="1" id="KW-0175">Coiled coil</keyword>
<protein>
    <submittedName>
        <fullName evidence="2">Uncharacterized protein</fullName>
    </submittedName>
</protein>
<organism evidence="2 3">
    <name type="scientific">Vibrio genomosp. F10 str. ZF-129</name>
    <dbReference type="NCBI Taxonomy" id="1187848"/>
    <lineage>
        <taxon>Bacteria</taxon>
        <taxon>Pseudomonadati</taxon>
        <taxon>Pseudomonadota</taxon>
        <taxon>Gammaproteobacteria</taxon>
        <taxon>Vibrionales</taxon>
        <taxon>Vibrionaceae</taxon>
        <taxon>Vibrio</taxon>
    </lineage>
</organism>
<comment type="caution">
    <text evidence="2">The sequence shown here is derived from an EMBL/GenBank/DDBJ whole genome shotgun (WGS) entry which is preliminary data.</text>
</comment>
<dbReference type="RefSeq" id="WP_017041908.1">
    <property type="nucleotide sequence ID" value="NZ_AJYQ02000137.1"/>
</dbReference>
<proteinExistence type="predicted"/>
<gene>
    <name evidence="2" type="ORF">A1QO_15580</name>
</gene>
<evidence type="ECO:0000256" key="1">
    <source>
        <dbReference type="SAM" id="Coils"/>
    </source>
</evidence>
<name>A0A1E5BA18_9VIBR</name>
<accession>A0A1E5BA18</accession>
<sequence length="97" mass="10713">MKKQSISKEVLQMLDGVVESKATKEKLEQEASAARHEYKKQLEGAANLLHDQASKSDALADQFFTEEGVLYKGQLFLFDDEGALVVGMGPQVIEVEV</sequence>
<evidence type="ECO:0000313" key="3">
    <source>
        <dbReference type="Proteomes" id="UP000094741"/>
    </source>
</evidence>